<dbReference type="Gene3D" id="2.30.110.10">
    <property type="entry name" value="Electron Transport, Fmn-binding Protein, Chain A"/>
    <property type="match status" value="1"/>
</dbReference>
<keyword evidence="3" id="KW-1185">Reference proteome</keyword>
<evidence type="ECO:0000313" key="3">
    <source>
        <dbReference type="Proteomes" id="UP000759443"/>
    </source>
</evidence>
<protein>
    <submittedName>
        <fullName evidence="2">Pyridoxine 5'-phosphate oxidase superfamily flavin-nucleotide-binding protein</fullName>
    </submittedName>
</protein>
<accession>A0ABS4E0D2</accession>
<dbReference type="InterPro" id="IPR012349">
    <property type="entry name" value="Split_barrel_FMN-bd"/>
</dbReference>
<dbReference type="Proteomes" id="UP000759443">
    <property type="component" value="Unassembled WGS sequence"/>
</dbReference>
<dbReference type="EMBL" id="JAGGJU010000007">
    <property type="protein sequence ID" value="MBP1851399.1"/>
    <property type="molecule type" value="Genomic_DNA"/>
</dbReference>
<dbReference type="RefSeq" id="WP_209946063.1">
    <property type="nucleotide sequence ID" value="NZ_JAGGJU010000007.1"/>
</dbReference>
<dbReference type="SUPFAM" id="SSF50475">
    <property type="entry name" value="FMN-binding split barrel"/>
    <property type="match status" value="1"/>
</dbReference>
<dbReference type="PANTHER" id="PTHR42815">
    <property type="entry name" value="FAD-BINDING, PUTATIVE (AFU_ORTHOLOGUE AFUA_6G07600)-RELATED"/>
    <property type="match status" value="1"/>
</dbReference>
<dbReference type="PANTHER" id="PTHR42815:SF2">
    <property type="entry name" value="FAD-BINDING, PUTATIVE (AFU_ORTHOLOGUE AFUA_6G07600)-RELATED"/>
    <property type="match status" value="1"/>
</dbReference>
<name>A0ABS4E0D2_9HYPH</name>
<feature type="domain" description="Pyridoxamine 5'-phosphate oxidase N-terminal" evidence="1">
    <location>
        <begin position="43"/>
        <end position="143"/>
    </location>
</feature>
<gene>
    <name evidence="2" type="ORF">J2Z17_002844</name>
</gene>
<dbReference type="Pfam" id="PF01243">
    <property type="entry name" value="PNPOx_N"/>
    <property type="match status" value="1"/>
</dbReference>
<evidence type="ECO:0000313" key="2">
    <source>
        <dbReference type="EMBL" id="MBP1851399.1"/>
    </source>
</evidence>
<proteinExistence type="predicted"/>
<dbReference type="InterPro" id="IPR011576">
    <property type="entry name" value="Pyridox_Oxase_N"/>
</dbReference>
<evidence type="ECO:0000259" key="1">
    <source>
        <dbReference type="Pfam" id="PF01243"/>
    </source>
</evidence>
<reference evidence="2 3" key="1">
    <citation type="submission" date="2021-03" db="EMBL/GenBank/DDBJ databases">
        <title>Genomic Encyclopedia of Type Strains, Phase IV (KMG-IV): sequencing the most valuable type-strain genomes for metagenomic binning, comparative biology and taxonomic classification.</title>
        <authorList>
            <person name="Goeker M."/>
        </authorList>
    </citation>
    <scope>NUCLEOTIDE SEQUENCE [LARGE SCALE GENOMIC DNA]</scope>
    <source>
        <strain evidence="2 3">DSM 21600</strain>
    </source>
</reference>
<organism evidence="2 3">
    <name type="scientific">Rhizobium halophytocola</name>
    <dbReference type="NCBI Taxonomy" id="735519"/>
    <lineage>
        <taxon>Bacteria</taxon>
        <taxon>Pseudomonadati</taxon>
        <taxon>Pseudomonadota</taxon>
        <taxon>Alphaproteobacteria</taxon>
        <taxon>Hyphomicrobiales</taxon>
        <taxon>Rhizobiaceae</taxon>
        <taxon>Rhizobium/Agrobacterium group</taxon>
        <taxon>Rhizobium</taxon>
    </lineage>
</organism>
<comment type="caution">
    <text evidence="2">The sequence shown here is derived from an EMBL/GenBank/DDBJ whole genome shotgun (WGS) entry which is preliminary data.</text>
</comment>
<sequence>MTSLTATPSDVAFSPAVKAVQEEKGSRELFANMEAGRPWSDRLTPDLAQFIAMQTSLFLGTASAAGQPYIQHRGGPAGFMQVLGEKQLGFADFAGNRQYITLGNLSENPKATLFLIDYERGVRVKLWGTARVVENDPGLVARLRVEGGRGRPERAILFDLAAWDANCPQHIPQRIDGARVASLLAERDARIAALQAEIADLKGER</sequence>